<dbReference type="Gene3D" id="3.40.50.720">
    <property type="entry name" value="NAD(P)-binding Rossmann-like Domain"/>
    <property type="match status" value="1"/>
</dbReference>
<reference evidence="7 8" key="1">
    <citation type="journal article" date="2018" name="J. Allergy Clin. Immunol.">
        <title>High-quality assembly of Dermatophagoides pteronyssinus genome and transcriptome reveals a wide range of novel allergens.</title>
        <authorList>
            <person name="Liu X.Y."/>
            <person name="Yang K.Y."/>
            <person name="Wang M.Q."/>
            <person name="Kwok J.S."/>
            <person name="Zeng X."/>
            <person name="Yang Z."/>
            <person name="Xiao X.J."/>
            <person name="Lau C.P."/>
            <person name="Li Y."/>
            <person name="Huang Z.M."/>
            <person name="Ba J.G."/>
            <person name="Yim A.K."/>
            <person name="Ouyang C.Y."/>
            <person name="Ngai S.M."/>
            <person name="Chan T.F."/>
            <person name="Leung E.L."/>
            <person name="Liu L."/>
            <person name="Liu Z.G."/>
            <person name="Tsui S.K."/>
        </authorList>
    </citation>
    <scope>NUCLEOTIDE SEQUENCE [LARGE SCALE GENOMIC DNA]</scope>
    <source>
        <strain evidence="7">Derp</strain>
    </source>
</reference>
<dbReference type="Proteomes" id="UP000887458">
    <property type="component" value="Unassembled WGS sequence"/>
</dbReference>
<keyword evidence="3 4" id="KW-0443">Lipid metabolism</keyword>
<dbReference type="CDD" id="cd09071">
    <property type="entry name" value="FAR_C"/>
    <property type="match status" value="1"/>
</dbReference>
<dbReference type="InterPro" id="IPR036291">
    <property type="entry name" value="NAD(P)-bd_dom_sf"/>
</dbReference>
<evidence type="ECO:0000256" key="3">
    <source>
        <dbReference type="ARBA" id="ARBA00023098"/>
    </source>
</evidence>
<dbReference type="Pfam" id="PF07993">
    <property type="entry name" value="NAD_binding_4"/>
    <property type="match status" value="1"/>
</dbReference>
<dbReference type="InterPro" id="IPR026055">
    <property type="entry name" value="FAR"/>
</dbReference>
<comment type="caution">
    <text evidence="7">The sequence shown here is derived from an EMBL/GenBank/DDBJ whole genome shotgun (WGS) entry which is preliminary data.</text>
</comment>
<comment type="catalytic activity">
    <reaction evidence="4">
        <text>a long-chain fatty acyl-CoA + 2 NADPH + 2 H(+) = a long-chain primary fatty alcohol + 2 NADP(+) + CoA</text>
        <dbReference type="Rhea" id="RHEA:52716"/>
        <dbReference type="ChEBI" id="CHEBI:15378"/>
        <dbReference type="ChEBI" id="CHEBI:57287"/>
        <dbReference type="ChEBI" id="CHEBI:57783"/>
        <dbReference type="ChEBI" id="CHEBI:58349"/>
        <dbReference type="ChEBI" id="CHEBI:77396"/>
        <dbReference type="ChEBI" id="CHEBI:83139"/>
        <dbReference type="EC" id="1.2.1.84"/>
    </reaction>
</comment>
<dbReference type="InterPro" id="IPR033640">
    <property type="entry name" value="FAR_C"/>
</dbReference>
<dbReference type="Pfam" id="PF03015">
    <property type="entry name" value="Sterile"/>
    <property type="match status" value="1"/>
</dbReference>
<evidence type="ECO:0000256" key="4">
    <source>
        <dbReference type="RuleBase" id="RU363097"/>
    </source>
</evidence>
<dbReference type="PANTHER" id="PTHR11011:SF45">
    <property type="entry name" value="FATTY ACYL-COA REDUCTASE CG8306-RELATED"/>
    <property type="match status" value="1"/>
</dbReference>
<comment type="function">
    <text evidence="4">Catalyzes the reduction of fatty acyl-CoA to fatty alcohols.</text>
</comment>
<evidence type="ECO:0000259" key="6">
    <source>
        <dbReference type="Pfam" id="PF07993"/>
    </source>
</evidence>
<evidence type="ECO:0000256" key="2">
    <source>
        <dbReference type="ARBA" id="ARBA00022516"/>
    </source>
</evidence>
<protein>
    <recommendedName>
        <fullName evidence="4">Fatty acyl-CoA reductase</fullName>
        <ecNumber evidence="4">1.2.1.84</ecNumber>
    </recommendedName>
</protein>
<reference evidence="7 8" key="2">
    <citation type="journal article" date="2022" name="Mol. Biol. Evol.">
        <title>Comparative Genomics Reveals Insights into the Divergent Evolution of Astigmatic Mites and Household Pest Adaptations.</title>
        <authorList>
            <person name="Xiong Q."/>
            <person name="Wan A.T."/>
            <person name="Liu X."/>
            <person name="Fung C.S."/>
            <person name="Xiao X."/>
            <person name="Malainual N."/>
            <person name="Hou J."/>
            <person name="Wang L."/>
            <person name="Wang M."/>
            <person name="Yang K.Y."/>
            <person name="Cui Y."/>
            <person name="Leung E.L."/>
            <person name="Nong W."/>
            <person name="Shin S.K."/>
            <person name="Au S.W."/>
            <person name="Jeong K.Y."/>
            <person name="Chew F.T."/>
            <person name="Hui J.H."/>
            <person name="Leung T.F."/>
            <person name="Tungtrongchitr A."/>
            <person name="Zhong N."/>
            <person name="Liu Z."/>
            <person name="Tsui S.K."/>
        </authorList>
    </citation>
    <scope>NUCLEOTIDE SEQUENCE [LARGE SCALE GENOMIC DNA]</scope>
    <source>
        <strain evidence="7">Derp</strain>
    </source>
</reference>
<evidence type="ECO:0000259" key="5">
    <source>
        <dbReference type="Pfam" id="PF03015"/>
    </source>
</evidence>
<keyword evidence="4" id="KW-0812">Transmembrane</keyword>
<dbReference type="SUPFAM" id="SSF51735">
    <property type="entry name" value="NAD(P)-binding Rossmann-fold domains"/>
    <property type="match status" value="1"/>
</dbReference>
<organism evidence="7 8">
    <name type="scientific">Dermatophagoides pteronyssinus</name>
    <name type="common">European house dust mite</name>
    <dbReference type="NCBI Taxonomy" id="6956"/>
    <lineage>
        <taxon>Eukaryota</taxon>
        <taxon>Metazoa</taxon>
        <taxon>Ecdysozoa</taxon>
        <taxon>Arthropoda</taxon>
        <taxon>Chelicerata</taxon>
        <taxon>Arachnida</taxon>
        <taxon>Acari</taxon>
        <taxon>Acariformes</taxon>
        <taxon>Sarcoptiformes</taxon>
        <taxon>Astigmata</taxon>
        <taxon>Psoroptidia</taxon>
        <taxon>Analgoidea</taxon>
        <taxon>Pyroglyphidae</taxon>
        <taxon>Dermatophagoidinae</taxon>
        <taxon>Dermatophagoides</taxon>
    </lineage>
</organism>
<dbReference type="EC" id="1.2.1.84" evidence="4"/>
<keyword evidence="8" id="KW-1185">Reference proteome</keyword>
<evidence type="ECO:0000313" key="8">
    <source>
        <dbReference type="Proteomes" id="UP000887458"/>
    </source>
</evidence>
<name>A0ABQ8IZ86_DERPT</name>
<accession>A0ABQ8IZ86</accession>
<keyword evidence="4" id="KW-0560">Oxidoreductase</keyword>
<dbReference type="PANTHER" id="PTHR11011">
    <property type="entry name" value="MALE STERILITY PROTEIN 2-RELATED"/>
    <property type="match status" value="1"/>
</dbReference>
<evidence type="ECO:0000313" key="7">
    <source>
        <dbReference type="EMBL" id="KAH9415611.1"/>
    </source>
</evidence>
<feature type="transmembrane region" description="Helical" evidence="4">
    <location>
        <begin position="507"/>
        <end position="527"/>
    </location>
</feature>
<keyword evidence="2 4" id="KW-0444">Lipid biosynthesis</keyword>
<keyword evidence="4" id="KW-1133">Transmembrane helix</keyword>
<feature type="transmembrane region" description="Helical" evidence="4">
    <location>
        <begin position="480"/>
        <end position="501"/>
    </location>
</feature>
<sequence length="536" mass="62768">MNTDKKQTFSVIDFYANKTILITGSTGSIGKLLLEKLLRECSEVKRIYLLIRSKKSLSSQQRLKNMFSSSLIFDHQSLDKVYSIDGDICQDNLGISDEDYQKLCQEVQIVFHSAAYVKFSGVLETFIEQNVKGTDRLMRLCEQMLRLESIVHVSTAFSNCVQKNIEERIYPPPFDLAKWPDLDSFLKMLEKNFAKLNIKNGHPILNGHPNPYTFSKAIAEWHVNKRYGHLPVIICRPSIVASTYREPLRGWIDKFAGYTSMVSVLCTGIARSLIVNLDCKAEIIPADYVVNSLLICAAYRASSMFDSCRKVVHQTIGPQNSITWQRMNDENFLYENQMPTMKLIRPVKKDYSNKYQTSWDKLCYKWTKLFNHYPFALFIDFLCLITGNRPFLVRITRIMHATSEELKFFTTKNWHFQCKNNMEIYHLINEQERPLFNCDCNTIDWSDFCYQTLMGGRRYLLKEPDSNIEQAKQRKNLLHLIYESIYFFRNVFIIWVIKSFIVENNGLLSSMNIFEMIAYLIFFRFILSIRKIFINI</sequence>
<keyword evidence="4" id="KW-0472">Membrane</keyword>
<feature type="domain" description="Fatty acyl-CoA reductase C-terminal" evidence="5">
    <location>
        <begin position="372"/>
        <end position="463"/>
    </location>
</feature>
<dbReference type="InterPro" id="IPR013120">
    <property type="entry name" value="FAR_NAD-bd"/>
</dbReference>
<dbReference type="EMBL" id="NJHN03000095">
    <property type="protein sequence ID" value="KAH9415611.1"/>
    <property type="molecule type" value="Genomic_DNA"/>
</dbReference>
<evidence type="ECO:0000256" key="1">
    <source>
        <dbReference type="ARBA" id="ARBA00005928"/>
    </source>
</evidence>
<dbReference type="CDD" id="cd05236">
    <property type="entry name" value="FAR-N_SDR_e"/>
    <property type="match status" value="1"/>
</dbReference>
<comment type="similarity">
    <text evidence="1 4">Belongs to the fatty acyl-CoA reductase family.</text>
</comment>
<feature type="transmembrane region" description="Helical" evidence="4">
    <location>
        <begin position="373"/>
        <end position="392"/>
    </location>
</feature>
<feature type="domain" description="Thioester reductase (TE)" evidence="6">
    <location>
        <begin position="22"/>
        <end position="292"/>
    </location>
</feature>
<keyword evidence="4" id="KW-0521">NADP</keyword>
<gene>
    <name evidence="7" type="ORF">DERP_000098</name>
</gene>
<proteinExistence type="inferred from homology"/>